<evidence type="ECO:0000256" key="1">
    <source>
        <dbReference type="ARBA" id="ARBA00001936"/>
    </source>
</evidence>
<keyword evidence="5" id="KW-0904">Protein phosphatase</keyword>
<evidence type="ECO:0000313" key="11">
    <source>
        <dbReference type="Proteomes" id="UP000604046"/>
    </source>
</evidence>
<organism evidence="10 11">
    <name type="scientific">Symbiodinium natans</name>
    <dbReference type="NCBI Taxonomy" id="878477"/>
    <lineage>
        <taxon>Eukaryota</taxon>
        <taxon>Sar</taxon>
        <taxon>Alveolata</taxon>
        <taxon>Dinophyceae</taxon>
        <taxon>Suessiales</taxon>
        <taxon>Symbiodiniaceae</taxon>
        <taxon>Symbiodinium</taxon>
    </lineage>
</organism>
<proteinExistence type="predicted"/>
<evidence type="ECO:0000256" key="4">
    <source>
        <dbReference type="ARBA" id="ARBA00022801"/>
    </source>
</evidence>
<evidence type="ECO:0000256" key="2">
    <source>
        <dbReference type="ARBA" id="ARBA00013081"/>
    </source>
</evidence>
<dbReference type="InterPro" id="IPR006186">
    <property type="entry name" value="Ser/Thr-sp_prot-phosphatase"/>
</dbReference>
<keyword evidence="11" id="KW-1185">Reference proteome</keyword>
<dbReference type="EMBL" id="CAJNDS010002263">
    <property type="protein sequence ID" value="CAE7400180.1"/>
    <property type="molecule type" value="Genomic_DNA"/>
</dbReference>
<dbReference type="AlphaFoldDB" id="A0A812QRK1"/>
<dbReference type="PANTHER" id="PTHR11668:SF300">
    <property type="entry name" value="SERINE_THREONINE-PROTEIN PHOSPHATASE"/>
    <property type="match status" value="1"/>
</dbReference>
<dbReference type="GO" id="GO:0004722">
    <property type="term" value="F:protein serine/threonine phosphatase activity"/>
    <property type="evidence" value="ECO:0007669"/>
    <property type="project" value="UniProtKB-EC"/>
</dbReference>
<evidence type="ECO:0000256" key="6">
    <source>
        <dbReference type="ARBA" id="ARBA00023211"/>
    </source>
</evidence>
<keyword evidence="6" id="KW-0464">Manganese</keyword>
<protein>
    <recommendedName>
        <fullName evidence="2">protein-serine/threonine phosphatase</fullName>
        <ecNumber evidence="2">3.1.3.16</ecNumber>
    </recommendedName>
</protein>
<sequence>MARENRALPDDLIYQLTLLCGRCKEIFLAESMLLELEPPWVVVGNMHGYYDQLLRLFKRCGDLPDTRYLFLGGYVDKGRRSLDTIVLLLLRKTQYPDDIVLLRSNHEEASMTRIYGFYDECKRRANVKLWKCFMEAFNCMPACALIREKIFCVCGGLSPELTHFDQIRQLTRPTVVPDSGLLCDLVWSDPHAESGWVENDRGVSYCFGPDVVQKFVESMGVDLIVRSHQVAIDGYEFAADRKLVTIWSIYNFKGEIGNPAAIMRVSEDLEVKFEVFDRHSP</sequence>
<dbReference type="InterPro" id="IPR004843">
    <property type="entry name" value="Calcineurin-like_PHP"/>
</dbReference>
<dbReference type="PANTHER" id="PTHR11668">
    <property type="entry name" value="SERINE/THREONINE PROTEIN PHOSPHATASE"/>
    <property type="match status" value="1"/>
</dbReference>
<comment type="caution">
    <text evidence="10">The sequence shown here is derived from an EMBL/GenBank/DDBJ whole genome shotgun (WGS) entry which is preliminary data.</text>
</comment>
<comment type="cofactor">
    <cofactor evidence="1">
        <name>Mn(2+)</name>
        <dbReference type="ChEBI" id="CHEBI:29035"/>
    </cofactor>
</comment>
<dbReference type="Gene3D" id="3.60.21.10">
    <property type="match status" value="1"/>
</dbReference>
<comment type="catalytic activity">
    <reaction evidence="7">
        <text>O-phospho-L-seryl-[protein] + H2O = L-seryl-[protein] + phosphate</text>
        <dbReference type="Rhea" id="RHEA:20629"/>
        <dbReference type="Rhea" id="RHEA-COMP:9863"/>
        <dbReference type="Rhea" id="RHEA-COMP:11604"/>
        <dbReference type="ChEBI" id="CHEBI:15377"/>
        <dbReference type="ChEBI" id="CHEBI:29999"/>
        <dbReference type="ChEBI" id="CHEBI:43474"/>
        <dbReference type="ChEBI" id="CHEBI:83421"/>
        <dbReference type="EC" id="3.1.3.16"/>
    </reaction>
</comment>
<evidence type="ECO:0000256" key="3">
    <source>
        <dbReference type="ARBA" id="ARBA00022723"/>
    </source>
</evidence>
<dbReference type="Pfam" id="PF00149">
    <property type="entry name" value="Metallophos"/>
    <property type="match status" value="1"/>
</dbReference>
<feature type="domain" description="Serine/threonine specific protein phosphatases" evidence="9">
    <location>
        <begin position="13"/>
        <end position="280"/>
    </location>
</feature>
<dbReference type="GO" id="GO:0005634">
    <property type="term" value="C:nucleus"/>
    <property type="evidence" value="ECO:0007669"/>
    <property type="project" value="TreeGrafter"/>
</dbReference>
<evidence type="ECO:0000256" key="8">
    <source>
        <dbReference type="ARBA" id="ARBA00048336"/>
    </source>
</evidence>
<keyword evidence="4" id="KW-0378">Hydrolase</keyword>
<dbReference type="EC" id="3.1.3.16" evidence="2"/>
<accession>A0A812QRK1</accession>
<dbReference type="PRINTS" id="PR00114">
    <property type="entry name" value="STPHPHTASE"/>
</dbReference>
<dbReference type="Proteomes" id="UP000604046">
    <property type="component" value="Unassembled WGS sequence"/>
</dbReference>
<evidence type="ECO:0000256" key="5">
    <source>
        <dbReference type="ARBA" id="ARBA00022912"/>
    </source>
</evidence>
<gene>
    <name evidence="10" type="primary">NPP1</name>
    <name evidence="10" type="ORF">SNAT2548_LOCUS21788</name>
</gene>
<evidence type="ECO:0000256" key="7">
    <source>
        <dbReference type="ARBA" id="ARBA00047761"/>
    </source>
</evidence>
<evidence type="ECO:0000259" key="9">
    <source>
        <dbReference type="SMART" id="SM00156"/>
    </source>
</evidence>
<dbReference type="GO" id="GO:0005737">
    <property type="term" value="C:cytoplasm"/>
    <property type="evidence" value="ECO:0007669"/>
    <property type="project" value="TreeGrafter"/>
</dbReference>
<keyword evidence="3" id="KW-0479">Metal-binding</keyword>
<dbReference type="InterPro" id="IPR050341">
    <property type="entry name" value="PP1_catalytic_subunit"/>
</dbReference>
<dbReference type="SUPFAM" id="SSF56300">
    <property type="entry name" value="Metallo-dependent phosphatases"/>
    <property type="match status" value="1"/>
</dbReference>
<reference evidence="10" key="1">
    <citation type="submission" date="2021-02" db="EMBL/GenBank/DDBJ databases">
        <authorList>
            <person name="Dougan E. K."/>
            <person name="Rhodes N."/>
            <person name="Thang M."/>
            <person name="Chan C."/>
        </authorList>
    </citation>
    <scope>NUCLEOTIDE SEQUENCE</scope>
</reference>
<dbReference type="SMART" id="SM00156">
    <property type="entry name" value="PP2Ac"/>
    <property type="match status" value="1"/>
</dbReference>
<dbReference type="OrthoDB" id="436734at2759"/>
<dbReference type="FunFam" id="3.60.21.10:FF:000212">
    <property type="entry name" value="Serine/threonine-protein phosphatase"/>
    <property type="match status" value="1"/>
</dbReference>
<dbReference type="InterPro" id="IPR029052">
    <property type="entry name" value="Metallo-depent_PP-like"/>
</dbReference>
<name>A0A812QRK1_9DINO</name>
<comment type="catalytic activity">
    <reaction evidence="8">
        <text>O-phospho-L-threonyl-[protein] + H2O = L-threonyl-[protein] + phosphate</text>
        <dbReference type="Rhea" id="RHEA:47004"/>
        <dbReference type="Rhea" id="RHEA-COMP:11060"/>
        <dbReference type="Rhea" id="RHEA-COMP:11605"/>
        <dbReference type="ChEBI" id="CHEBI:15377"/>
        <dbReference type="ChEBI" id="CHEBI:30013"/>
        <dbReference type="ChEBI" id="CHEBI:43474"/>
        <dbReference type="ChEBI" id="CHEBI:61977"/>
        <dbReference type="EC" id="3.1.3.16"/>
    </reaction>
</comment>
<evidence type="ECO:0000313" key="10">
    <source>
        <dbReference type="EMBL" id="CAE7400180.1"/>
    </source>
</evidence>
<dbReference type="GO" id="GO:0046872">
    <property type="term" value="F:metal ion binding"/>
    <property type="evidence" value="ECO:0007669"/>
    <property type="project" value="UniProtKB-KW"/>
</dbReference>